<dbReference type="Proteomes" id="UP000027601">
    <property type="component" value="Unassembled WGS sequence"/>
</dbReference>
<dbReference type="RefSeq" id="WP_002562090.1">
    <property type="nucleotide sequence ID" value="NZ_ATZI01000001.1"/>
</dbReference>
<gene>
    <name evidence="1" type="ORF">JCM15093_1201</name>
</gene>
<organism evidence="1 2">
    <name type="scientific">Bacteroides graminisolvens DSM 19988 = JCM 15093</name>
    <dbReference type="NCBI Taxonomy" id="1121097"/>
    <lineage>
        <taxon>Bacteria</taxon>
        <taxon>Pseudomonadati</taxon>
        <taxon>Bacteroidota</taxon>
        <taxon>Bacteroidia</taxon>
        <taxon>Bacteroidales</taxon>
        <taxon>Bacteroidaceae</taxon>
        <taxon>Bacteroides</taxon>
    </lineage>
</organism>
<accession>A0A069D0Y9</accession>
<dbReference type="NCBIfam" id="TIGR01909">
    <property type="entry name" value="C_GCAxxG_C_C"/>
    <property type="match status" value="1"/>
</dbReference>
<evidence type="ECO:0008006" key="3">
    <source>
        <dbReference type="Google" id="ProtNLM"/>
    </source>
</evidence>
<name>A0A069D0Y9_9BACE</name>
<dbReference type="AlphaFoldDB" id="A0A069D0Y9"/>
<proteinExistence type="predicted"/>
<dbReference type="eggNOG" id="COG1433">
    <property type="taxonomic scope" value="Bacteria"/>
</dbReference>
<keyword evidence="2" id="KW-1185">Reference proteome</keyword>
<sequence length="155" mass="17100">MEERIDRAVELFKSGYNCSQSVVTAFADLYDLTEEQALRISASFGAGIGRMRETCGAACGMFILAGLQTGSVVPDAKAKGANYKLVQDLAQVFVARNGSLNCGELLGLKKNHPISSMPEERTATYYKKRPCVKMVEEAARIWVEYLEEQKLIDHA</sequence>
<evidence type="ECO:0000313" key="1">
    <source>
        <dbReference type="EMBL" id="GAK36067.1"/>
    </source>
</evidence>
<dbReference type="EMBL" id="BAJS01000004">
    <property type="protein sequence ID" value="GAK36067.1"/>
    <property type="molecule type" value="Genomic_DNA"/>
</dbReference>
<comment type="caution">
    <text evidence="1">The sequence shown here is derived from an EMBL/GenBank/DDBJ whole genome shotgun (WGS) entry which is preliminary data.</text>
</comment>
<dbReference type="STRING" id="1121097.GCA_000428125_00027"/>
<protein>
    <recommendedName>
        <fullName evidence="3">C_GCAxxG_C_C family protein</fullName>
    </recommendedName>
</protein>
<dbReference type="Pfam" id="PF09719">
    <property type="entry name" value="C_GCAxxG_C_C"/>
    <property type="match status" value="1"/>
</dbReference>
<evidence type="ECO:0000313" key="2">
    <source>
        <dbReference type="Proteomes" id="UP000027601"/>
    </source>
</evidence>
<dbReference type="OrthoDB" id="9791535at2"/>
<dbReference type="InterPro" id="IPR010181">
    <property type="entry name" value="CGCAxxGCC_motif"/>
</dbReference>
<reference evidence="1 2" key="1">
    <citation type="journal article" date="2015" name="Microbes Environ.">
        <title>Distribution and evolution of nitrogen fixation genes in the phylum bacteroidetes.</title>
        <authorList>
            <person name="Inoue J."/>
            <person name="Oshima K."/>
            <person name="Suda W."/>
            <person name="Sakamoto M."/>
            <person name="Iino T."/>
            <person name="Noda S."/>
            <person name="Hongoh Y."/>
            <person name="Hattori M."/>
            <person name="Ohkuma M."/>
        </authorList>
    </citation>
    <scope>NUCLEOTIDE SEQUENCE [LARGE SCALE GENOMIC DNA]</scope>
    <source>
        <strain evidence="1 2">JCM 15093</strain>
    </source>
</reference>